<name>A0ABW2XL99_9ACTN</name>
<dbReference type="PROSITE" id="PS51318">
    <property type="entry name" value="TAT"/>
    <property type="match status" value="1"/>
</dbReference>
<dbReference type="InterPro" id="IPR006311">
    <property type="entry name" value="TAT_signal"/>
</dbReference>
<dbReference type="InterPro" id="IPR015943">
    <property type="entry name" value="WD40/YVTN_repeat-like_dom_sf"/>
</dbReference>
<gene>
    <name evidence="3" type="ORF">ACFQZM_22660</name>
</gene>
<dbReference type="InterPro" id="IPR050282">
    <property type="entry name" value="Cycloisomerase_2"/>
</dbReference>
<sequence>MPESHPSRRSVLGAVAATAAAPLLAATPSARAAGRRDDLLFVSPWKGTQIHGARFDAAAGTLTPLGPVGDAPSNWTALHPAKRLLYVGGSEDGGIVHTYAIDRTTGALTRTGTPVRTDEGGTAGGGISHLAVDAPSRTLLVANFEAGLAASLPLSNGVPGPPASVVRDTGSGPNPRQNGPHVHHVTVDPSGRHALVADFGADRVFVRRFDRSTGVITPGTGAYASAPGSGPRRVLFHPRGRTAYVLNELSGDVETLDWRDGTLTRRQRLALDSDAFTGTRSGAELALSRDARFVYASSRGENVLVVFAADERTGSLRLVQRVSSGGLKPWAFTLHRSGRWLLAANQASGTVTVFAVDRGTGTLTPAGDPVAFPAPACLTFLDR</sequence>
<organism evidence="3 4">
    <name type="scientific">Actinomadura fibrosa</name>
    <dbReference type="NCBI Taxonomy" id="111802"/>
    <lineage>
        <taxon>Bacteria</taxon>
        <taxon>Bacillati</taxon>
        <taxon>Actinomycetota</taxon>
        <taxon>Actinomycetes</taxon>
        <taxon>Streptosporangiales</taxon>
        <taxon>Thermomonosporaceae</taxon>
        <taxon>Actinomadura</taxon>
    </lineage>
</organism>
<dbReference type="Proteomes" id="UP001597063">
    <property type="component" value="Unassembled WGS sequence"/>
</dbReference>
<protein>
    <submittedName>
        <fullName evidence="3">Lactonase family protein</fullName>
    </submittedName>
</protein>
<evidence type="ECO:0000313" key="3">
    <source>
        <dbReference type="EMBL" id="MFD0687317.1"/>
    </source>
</evidence>
<dbReference type="SUPFAM" id="SSF51004">
    <property type="entry name" value="C-terminal (heme d1) domain of cytochrome cd1-nitrite reductase"/>
    <property type="match status" value="1"/>
</dbReference>
<evidence type="ECO:0000256" key="2">
    <source>
        <dbReference type="SAM" id="SignalP"/>
    </source>
</evidence>
<accession>A0ABW2XL99</accession>
<dbReference type="Pfam" id="PF10282">
    <property type="entry name" value="Lactonase"/>
    <property type="match status" value="1"/>
</dbReference>
<keyword evidence="2" id="KW-0732">Signal</keyword>
<feature type="signal peptide" evidence="2">
    <location>
        <begin position="1"/>
        <end position="32"/>
    </location>
</feature>
<evidence type="ECO:0000313" key="4">
    <source>
        <dbReference type="Proteomes" id="UP001597063"/>
    </source>
</evidence>
<reference evidence="4" key="1">
    <citation type="journal article" date="2019" name="Int. J. Syst. Evol. Microbiol.">
        <title>The Global Catalogue of Microorganisms (GCM) 10K type strain sequencing project: providing services to taxonomists for standard genome sequencing and annotation.</title>
        <authorList>
            <consortium name="The Broad Institute Genomics Platform"/>
            <consortium name="The Broad Institute Genome Sequencing Center for Infectious Disease"/>
            <person name="Wu L."/>
            <person name="Ma J."/>
        </authorList>
    </citation>
    <scope>NUCLEOTIDE SEQUENCE [LARGE SCALE GENOMIC DNA]</scope>
    <source>
        <strain evidence="4">JCM 9371</strain>
    </source>
</reference>
<proteinExistence type="inferred from homology"/>
<dbReference type="PANTHER" id="PTHR30344">
    <property type="entry name" value="6-PHOSPHOGLUCONOLACTONASE-RELATED"/>
    <property type="match status" value="1"/>
</dbReference>
<feature type="chain" id="PRO_5045497138" evidence="2">
    <location>
        <begin position="33"/>
        <end position="383"/>
    </location>
</feature>
<dbReference type="EMBL" id="JBHTGP010000012">
    <property type="protein sequence ID" value="MFD0687317.1"/>
    <property type="molecule type" value="Genomic_DNA"/>
</dbReference>
<comment type="caution">
    <text evidence="3">The sequence shown here is derived from an EMBL/GenBank/DDBJ whole genome shotgun (WGS) entry which is preliminary data.</text>
</comment>
<dbReference type="Gene3D" id="2.130.10.10">
    <property type="entry name" value="YVTN repeat-like/Quinoprotein amine dehydrogenase"/>
    <property type="match status" value="1"/>
</dbReference>
<dbReference type="InterPro" id="IPR011048">
    <property type="entry name" value="Haem_d1_sf"/>
</dbReference>
<keyword evidence="4" id="KW-1185">Reference proteome</keyword>
<comment type="similarity">
    <text evidence="1">Belongs to the cycloisomerase 2 family.</text>
</comment>
<dbReference type="PANTHER" id="PTHR30344:SF1">
    <property type="entry name" value="6-PHOSPHOGLUCONOLACTONASE"/>
    <property type="match status" value="1"/>
</dbReference>
<dbReference type="RefSeq" id="WP_131758202.1">
    <property type="nucleotide sequence ID" value="NZ_CAACUY010000046.1"/>
</dbReference>
<dbReference type="InterPro" id="IPR019405">
    <property type="entry name" value="Lactonase_7-beta_prop"/>
</dbReference>
<evidence type="ECO:0000256" key="1">
    <source>
        <dbReference type="ARBA" id="ARBA00005564"/>
    </source>
</evidence>